<name>A0ABV9NYQ4_9FLAO</name>
<evidence type="ECO:0000313" key="2">
    <source>
        <dbReference type="Proteomes" id="UP001595885"/>
    </source>
</evidence>
<keyword evidence="2" id="KW-1185">Reference proteome</keyword>
<reference evidence="2" key="1">
    <citation type="journal article" date="2019" name="Int. J. Syst. Evol. Microbiol.">
        <title>The Global Catalogue of Microorganisms (GCM) 10K type strain sequencing project: providing services to taxonomists for standard genome sequencing and annotation.</title>
        <authorList>
            <consortium name="The Broad Institute Genomics Platform"/>
            <consortium name="The Broad Institute Genome Sequencing Center for Infectious Disease"/>
            <person name="Wu L."/>
            <person name="Ma J."/>
        </authorList>
    </citation>
    <scope>NUCLEOTIDE SEQUENCE [LARGE SCALE GENOMIC DNA]</scope>
    <source>
        <strain evidence="2">CCUG 50349</strain>
    </source>
</reference>
<dbReference type="EMBL" id="JBHSGW010000001">
    <property type="protein sequence ID" value="MFC4738422.1"/>
    <property type="molecule type" value="Genomic_DNA"/>
</dbReference>
<dbReference type="PROSITE" id="PS51257">
    <property type="entry name" value="PROKAR_LIPOPROTEIN"/>
    <property type="match status" value="1"/>
</dbReference>
<gene>
    <name evidence="1" type="ORF">ACFO3U_00290</name>
</gene>
<evidence type="ECO:0008006" key="3">
    <source>
        <dbReference type="Google" id="ProtNLM"/>
    </source>
</evidence>
<comment type="caution">
    <text evidence="1">The sequence shown here is derived from an EMBL/GenBank/DDBJ whole genome shotgun (WGS) entry which is preliminary data.</text>
</comment>
<sequence length="169" mass="19372">MKKIILLLISVLTLVSCGKEKKEELPTTVEEKDNFSIALEVIYPKNDSIVLVYKKNGYWDYDHPISLKVTGQELAQKLRIDIPEGDYLENFQLTISTNKEQKEIKYQDVSVLYNDKLMFDGSNQKHSGYFNANSGIKWNDINKSLELNFDGEYPPGFSGNEQLEAVLNQ</sequence>
<evidence type="ECO:0000313" key="1">
    <source>
        <dbReference type="EMBL" id="MFC4738422.1"/>
    </source>
</evidence>
<protein>
    <recommendedName>
        <fullName evidence="3">DUF4382 domain-containing protein</fullName>
    </recommendedName>
</protein>
<accession>A0ABV9NYQ4</accession>
<proteinExistence type="predicted"/>
<dbReference type="RefSeq" id="WP_379737324.1">
    <property type="nucleotide sequence ID" value="NZ_JBHSGW010000001.1"/>
</dbReference>
<dbReference type="Proteomes" id="UP001595885">
    <property type="component" value="Unassembled WGS sequence"/>
</dbReference>
<organism evidence="1 2">
    <name type="scientific">Flavobacterium ponti</name>
    <dbReference type="NCBI Taxonomy" id="665133"/>
    <lineage>
        <taxon>Bacteria</taxon>
        <taxon>Pseudomonadati</taxon>
        <taxon>Bacteroidota</taxon>
        <taxon>Flavobacteriia</taxon>
        <taxon>Flavobacteriales</taxon>
        <taxon>Flavobacteriaceae</taxon>
        <taxon>Flavobacterium</taxon>
    </lineage>
</organism>